<proteinExistence type="predicted"/>
<keyword evidence="1" id="KW-0067">ATP-binding</keyword>
<dbReference type="GO" id="GO:0046872">
    <property type="term" value="F:metal ion binding"/>
    <property type="evidence" value="ECO:0007669"/>
    <property type="project" value="InterPro"/>
</dbReference>
<keyword evidence="1" id="KW-0547">Nucleotide-binding</keyword>
<dbReference type="EMBL" id="JACKXE010000002">
    <property type="protein sequence ID" value="MBB6629777.1"/>
    <property type="molecule type" value="Genomic_DNA"/>
</dbReference>
<reference evidence="3 4" key="1">
    <citation type="submission" date="2020-08" db="EMBL/GenBank/DDBJ databases">
        <authorList>
            <person name="Seo M.-J."/>
        </authorList>
    </citation>
    <scope>NUCLEOTIDE SEQUENCE [LARGE SCALE GENOMIC DNA]</scope>
    <source>
        <strain evidence="3 4">KIGAM211</strain>
    </source>
</reference>
<accession>A0A7X0RKE1</accession>
<comment type="caution">
    <text evidence="3">The sequence shown here is derived from an EMBL/GenBank/DDBJ whole genome shotgun (WGS) entry which is preliminary data.</text>
</comment>
<evidence type="ECO:0000256" key="1">
    <source>
        <dbReference type="PROSITE-ProRule" id="PRU00409"/>
    </source>
</evidence>
<name>A0A7X0RKE1_9ACTN</name>
<organism evidence="3 4">
    <name type="scientific">Nocardioides luti</name>
    <dbReference type="NCBI Taxonomy" id="2761101"/>
    <lineage>
        <taxon>Bacteria</taxon>
        <taxon>Bacillati</taxon>
        <taxon>Actinomycetota</taxon>
        <taxon>Actinomycetes</taxon>
        <taxon>Propionibacteriales</taxon>
        <taxon>Nocardioidaceae</taxon>
        <taxon>Nocardioides</taxon>
    </lineage>
</organism>
<dbReference type="Gene3D" id="3.30.470.20">
    <property type="entry name" value="ATP-grasp fold, B domain"/>
    <property type="match status" value="1"/>
</dbReference>
<feature type="domain" description="ATP-grasp" evidence="2">
    <location>
        <begin position="56"/>
        <end position="235"/>
    </location>
</feature>
<sequence>MTSVDAAVATARYGVVLPGGDSEMLALSESRDSLSCNVPYGSRQSVRLILDKLDMTAAARRAGLSVPHTELATDEALSAVSRTIVLKSRSHAQLRSETLVSSDIDELRAAARAMRARGAEPLLQEHVTGQLVAVSVVMGNEGRVLAAVQQRAMSLWPPEAGVSVFAKTVEIESDLVDLLTSFLASIGWRGLAEAQFLDSARGPLLIDVNGRCYGSMALAAAAGVDLAAIWATAATIGDVVAPRARSGMRYQWLYGDLRSGWRTGRQVMQPLMRAWKSTHSVWDLRDPYPSMAYLRILIRSALRRRDA</sequence>
<evidence type="ECO:0000313" key="4">
    <source>
        <dbReference type="Proteomes" id="UP000523955"/>
    </source>
</evidence>
<dbReference type="RefSeq" id="WP_185255000.1">
    <property type="nucleotide sequence ID" value="NZ_JACKXE010000002.1"/>
</dbReference>
<dbReference type="GO" id="GO:0005524">
    <property type="term" value="F:ATP binding"/>
    <property type="evidence" value="ECO:0007669"/>
    <property type="project" value="UniProtKB-UniRule"/>
</dbReference>
<dbReference type="PROSITE" id="PS50975">
    <property type="entry name" value="ATP_GRASP"/>
    <property type="match status" value="1"/>
</dbReference>
<dbReference type="InterPro" id="IPR011761">
    <property type="entry name" value="ATP-grasp"/>
</dbReference>
<evidence type="ECO:0000313" key="3">
    <source>
        <dbReference type="EMBL" id="MBB6629777.1"/>
    </source>
</evidence>
<dbReference type="SUPFAM" id="SSF56059">
    <property type="entry name" value="Glutathione synthetase ATP-binding domain-like"/>
    <property type="match status" value="1"/>
</dbReference>
<evidence type="ECO:0000259" key="2">
    <source>
        <dbReference type="PROSITE" id="PS50975"/>
    </source>
</evidence>
<gene>
    <name evidence="3" type="ORF">H5V45_20840</name>
</gene>
<dbReference type="Proteomes" id="UP000523955">
    <property type="component" value="Unassembled WGS sequence"/>
</dbReference>
<protein>
    <submittedName>
        <fullName evidence="3">ATP-grasp domain-containing protein</fullName>
    </submittedName>
</protein>
<keyword evidence="4" id="KW-1185">Reference proteome</keyword>
<dbReference type="Pfam" id="PF15632">
    <property type="entry name" value="ATPgrasp_Ter"/>
    <property type="match status" value="1"/>
</dbReference>
<dbReference type="AlphaFoldDB" id="A0A7X0RKE1"/>